<evidence type="ECO:0000256" key="3">
    <source>
        <dbReference type="ARBA" id="ARBA00019418"/>
    </source>
</evidence>
<dbReference type="STRING" id="1817758.A2150_01375"/>
<dbReference type="PANTHER" id="PTHR39585:SF1">
    <property type="entry name" value="FAD ASSEMBLY FACTOR SDHE"/>
    <property type="match status" value="1"/>
</dbReference>
<dbReference type="EMBL" id="MFSS01000116">
    <property type="protein sequence ID" value="OGI41779.1"/>
    <property type="molecule type" value="Genomic_DNA"/>
</dbReference>
<comment type="similarity">
    <text evidence="2">Belongs to the SdhE FAD assembly factor family.</text>
</comment>
<evidence type="ECO:0000256" key="5">
    <source>
        <dbReference type="ARBA" id="ARBA00023186"/>
    </source>
</evidence>
<comment type="subcellular location">
    <subcellularLocation>
        <location evidence="1">Cytoplasm</location>
    </subcellularLocation>
</comment>
<evidence type="ECO:0000256" key="2">
    <source>
        <dbReference type="ARBA" id="ARBA00008571"/>
    </source>
</evidence>
<evidence type="ECO:0000256" key="1">
    <source>
        <dbReference type="ARBA" id="ARBA00004496"/>
    </source>
</evidence>
<evidence type="ECO:0000313" key="6">
    <source>
        <dbReference type="EMBL" id="OGI41779.1"/>
    </source>
</evidence>
<dbReference type="SUPFAM" id="SSF109910">
    <property type="entry name" value="YgfY-like"/>
    <property type="match status" value="1"/>
</dbReference>
<organism evidence="6 7">
    <name type="scientific">Candidatus Muproteobacteria bacterium RBG_16_64_11</name>
    <dbReference type="NCBI Taxonomy" id="1817758"/>
    <lineage>
        <taxon>Bacteria</taxon>
        <taxon>Pseudomonadati</taxon>
        <taxon>Pseudomonadota</taxon>
        <taxon>Candidatus Muproteobacteria</taxon>
    </lineage>
</organism>
<accession>A0A1F6T9M8</accession>
<protein>
    <recommendedName>
        <fullName evidence="3">FAD assembly factor SdhE</fullName>
    </recommendedName>
</protein>
<gene>
    <name evidence="6" type="ORF">A2150_01375</name>
</gene>
<keyword evidence="5" id="KW-0143">Chaperone</keyword>
<dbReference type="InterPro" id="IPR036714">
    <property type="entry name" value="SDH_sf"/>
</dbReference>
<dbReference type="AlphaFoldDB" id="A0A1F6T9M8"/>
<dbReference type="Proteomes" id="UP000177925">
    <property type="component" value="Unassembled WGS sequence"/>
</dbReference>
<evidence type="ECO:0000313" key="7">
    <source>
        <dbReference type="Proteomes" id="UP000177925"/>
    </source>
</evidence>
<keyword evidence="4" id="KW-0963">Cytoplasm</keyword>
<dbReference type="InterPro" id="IPR005631">
    <property type="entry name" value="SDH"/>
</dbReference>
<sequence>MLELDLALRSFLERGYPSLTRPEQAAFQRLLEAPDAQLQSWLLGQEECPDDEFRELIKKIR</sequence>
<dbReference type="PANTHER" id="PTHR39585">
    <property type="entry name" value="FAD ASSEMBLY FACTOR SDHE"/>
    <property type="match status" value="1"/>
</dbReference>
<proteinExistence type="inferred from homology"/>
<reference evidence="6 7" key="1">
    <citation type="journal article" date="2016" name="Nat. Commun.">
        <title>Thousands of microbial genomes shed light on interconnected biogeochemical processes in an aquifer system.</title>
        <authorList>
            <person name="Anantharaman K."/>
            <person name="Brown C.T."/>
            <person name="Hug L.A."/>
            <person name="Sharon I."/>
            <person name="Castelle C.J."/>
            <person name="Probst A.J."/>
            <person name="Thomas B.C."/>
            <person name="Singh A."/>
            <person name="Wilkins M.J."/>
            <person name="Karaoz U."/>
            <person name="Brodie E.L."/>
            <person name="Williams K.H."/>
            <person name="Hubbard S.S."/>
            <person name="Banfield J.F."/>
        </authorList>
    </citation>
    <scope>NUCLEOTIDE SEQUENCE [LARGE SCALE GENOMIC DNA]</scope>
</reference>
<comment type="caution">
    <text evidence="6">The sequence shown here is derived from an EMBL/GenBank/DDBJ whole genome shotgun (WGS) entry which is preliminary data.</text>
</comment>
<dbReference type="InterPro" id="IPR050531">
    <property type="entry name" value="SdhE_FAD_assembly_factor"/>
</dbReference>
<dbReference type="Pfam" id="PF03937">
    <property type="entry name" value="Sdh5"/>
    <property type="match status" value="1"/>
</dbReference>
<name>A0A1F6T9M8_9PROT</name>
<dbReference type="GO" id="GO:0005737">
    <property type="term" value="C:cytoplasm"/>
    <property type="evidence" value="ECO:0007669"/>
    <property type="project" value="UniProtKB-SubCell"/>
</dbReference>
<evidence type="ECO:0000256" key="4">
    <source>
        <dbReference type="ARBA" id="ARBA00022490"/>
    </source>
</evidence>
<dbReference type="Gene3D" id="1.10.150.250">
    <property type="entry name" value="Flavinator of succinate dehydrogenase"/>
    <property type="match status" value="1"/>
</dbReference>
<dbReference type="GO" id="GO:0006105">
    <property type="term" value="P:succinate metabolic process"/>
    <property type="evidence" value="ECO:0007669"/>
    <property type="project" value="TreeGrafter"/>
</dbReference>